<dbReference type="Pfam" id="PF08238">
    <property type="entry name" value="Sel1"/>
    <property type="match status" value="1"/>
</dbReference>
<dbReference type="InterPro" id="IPR011990">
    <property type="entry name" value="TPR-like_helical_dom_sf"/>
</dbReference>
<dbReference type="PANTHER" id="PTHR11102">
    <property type="entry name" value="SEL-1-LIKE PROTEIN"/>
    <property type="match status" value="1"/>
</dbReference>
<dbReference type="InterPro" id="IPR006597">
    <property type="entry name" value="Sel1-like"/>
</dbReference>
<proteinExistence type="inferred from homology"/>
<name>A0ABR2H6H4_9EUKA</name>
<evidence type="ECO:0000313" key="2">
    <source>
        <dbReference type="EMBL" id="KAK8841800.1"/>
    </source>
</evidence>
<dbReference type="PANTHER" id="PTHR11102:SF160">
    <property type="entry name" value="ERAD-ASSOCIATED E3 UBIQUITIN-PROTEIN LIGASE COMPONENT HRD3"/>
    <property type="match status" value="1"/>
</dbReference>
<gene>
    <name evidence="2" type="ORF">M9Y10_026749</name>
</gene>
<dbReference type="InterPro" id="IPR050767">
    <property type="entry name" value="Sel1_AlgK"/>
</dbReference>
<evidence type="ECO:0008006" key="4">
    <source>
        <dbReference type="Google" id="ProtNLM"/>
    </source>
</evidence>
<accession>A0ABR2H6H4</accession>
<comment type="similarity">
    <text evidence="1">Belongs to the sel-1 family.</text>
</comment>
<sequence length="129" mass="14984">MKDVIGIILSNKITLDNKAELAFYLKKGADNNNLKAMHRYGRMLIEGDGIPKDYEKGIEYIKNAADEGYIDAMSEYVSDIISKKGIVNYDFEHFKEESRKYQQILLDYKSDNSKVFIDENFPPFKTFYS</sequence>
<protein>
    <recommendedName>
        <fullName evidence="4">Sel1 repeat family protein</fullName>
    </recommendedName>
</protein>
<dbReference type="SUPFAM" id="SSF81901">
    <property type="entry name" value="HCP-like"/>
    <property type="match status" value="1"/>
</dbReference>
<dbReference type="SMART" id="SM00671">
    <property type="entry name" value="SEL1"/>
    <property type="match status" value="1"/>
</dbReference>
<dbReference type="Gene3D" id="1.25.40.10">
    <property type="entry name" value="Tetratricopeptide repeat domain"/>
    <property type="match status" value="1"/>
</dbReference>
<keyword evidence="3" id="KW-1185">Reference proteome</keyword>
<dbReference type="EMBL" id="JAPFFF010000040">
    <property type="protein sequence ID" value="KAK8841800.1"/>
    <property type="molecule type" value="Genomic_DNA"/>
</dbReference>
<comment type="caution">
    <text evidence="2">The sequence shown here is derived from an EMBL/GenBank/DDBJ whole genome shotgun (WGS) entry which is preliminary data.</text>
</comment>
<reference evidence="2 3" key="1">
    <citation type="submission" date="2024-04" db="EMBL/GenBank/DDBJ databases">
        <title>Tritrichomonas musculus Genome.</title>
        <authorList>
            <person name="Alves-Ferreira E."/>
            <person name="Grigg M."/>
            <person name="Lorenzi H."/>
            <person name="Galac M."/>
        </authorList>
    </citation>
    <scope>NUCLEOTIDE SEQUENCE [LARGE SCALE GENOMIC DNA]</scope>
    <source>
        <strain evidence="2 3">EAF2021</strain>
    </source>
</reference>
<evidence type="ECO:0000313" key="3">
    <source>
        <dbReference type="Proteomes" id="UP001470230"/>
    </source>
</evidence>
<dbReference type="Proteomes" id="UP001470230">
    <property type="component" value="Unassembled WGS sequence"/>
</dbReference>
<evidence type="ECO:0000256" key="1">
    <source>
        <dbReference type="ARBA" id="ARBA00038101"/>
    </source>
</evidence>
<organism evidence="2 3">
    <name type="scientific">Tritrichomonas musculus</name>
    <dbReference type="NCBI Taxonomy" id="1915356"/>
    <lineage>
        <taxon>Eukaryota</taxon>
        <taxon>Metamonada</taxon>
        <taxon>Parabasalia</taxon>
        <taxon>Tritrichomonadida</taxon>
        <taxon>Tritrichomonadidae</taxon>
        <taxon>Tritrichomonas</taxon>
    </lineage>
</organism>